<dbReference type="Pfam" id="PF03638">
    <property type="entry name" value="TCR"/>
    <property type="match status" value="2"/>
</dbReference>
<dbReference type="AlphaFoldDB" id="A0A7S0PST3"/>
<feature type="region of interest" description="Disordered" evidence="4">
    <location>
        <begin position="207"/>
        <end position="237"/>
    </location>
</feature>
<feature type="region of interest" description="Disordered" evidence="4">
    <location>
        <begin position="1"/>
        <end position="24"/>
    </location>
</feature>
<keyword evidence="3" id="KW-0539">Nucleus</keyword>
<dbReference type="GO" id="GO:0005634">
    <property type="term" value="C:nucleus"/>
    <property type="evidence" value="ECO:0007669"/>
    <property type="project" value="UniProtKB-SubCell"/>
</dbReference>
<dbReference type="InterPro" id="IPR028307">
    <property type="entry name" value="Lin-54_fam"/>
</dbReference>
<comment type="subcellular location">
    <subcellularLocation>
        <location evidence="1">Nucleus</location>
    </subcellularLocation>
</comment>
<dbReference type="PANTHER" id="PTHR12446">
    <property type="entry name" value="TESMIN/TSO1-RELATED"/>
    <property type="match status" value="1"/>
</dbReference>
<feature type="compositionally biased region" description="Basic and acidic residues" evidence="4">
    <location>
        <begin position="82"/>
        <end position="105"/>
    </location>
</feature>
<dbReference type="GO" id="GO:0006355">
    <property type="term" value="P:regulation of DNA-templated transcription"/>
    <property type="evidence" value="ECO:0007669"/>
    <property type="project" value="TreeGrafter"/>
</dbReference>
<feature type="region of interest" description="Disordered" evidence="4">
    <location>
        <begin position="594"/>
        <end position="619"/>
    </location>
</feature>
<feature type="region of interest" description="Disordered" evidence="4">
    <location>
        <begin position="271"/>
        <end position="307"/>
    </location>
</feature>
<dbReference type="InterPro" id="IPR033467">
    <property type="entry name" value="Tesmin/TSO1-like_CXC"/>
</dbReference>
<dbReference type="EMBL" id="HBEW01008588">
    <property type="protein sequence ID" value="CAD8588961.1"/>
    <property type="molecule type" value="Transcribed_RNA"/>
</dbReference>
<evidence type="ECO:0000259" key="5">
    <source>
        <dbReference type="PROSITE" id="PS51634"/>
    </source>
</evidence>
<dbReference type="InterPro" id="IPR005172">
    <property type="entry name" value="CRC"/>
</dbReference>
<dbReference type="PANTHER" id="PTHR12446:SF34">
    <property type="entry name" value="PROTEIN LIN-54 HOMOLOG"/>
    <property type="match status" value="1"/>
</dbReference>
<evidence type="ECO:0000256" key="2">
    <source>
        <dbReference type="ARBA" id="ARBA00007267"/>
    </source>
</evidence>
<reference evidence="6" key="1">
    <citation type="submission" date="2021-01" db="EMBL/GenBank/DDBJ databases">
        <authorList>
            <person name="Corre E."/>
            <person name="Pelletier E."/>
            <person name="Niang G."/>
            <person name="Scheremetjew M."/>
            <person name="Finn R."/>
            <person name="Kale V."/>
            <person name="Holt S."/>
            <person name="Cochrane G."/>
            <person name="Meng A."/>
            <person name="Brown T."/>
            <person name="Cohen L."/>
        </authorList>
    </citation>
    <scope>NUCLEOTIDE SEQUENCE</scope>
    <source>
        <strain evidence="6">Clade-D-RCC2572</strain>
    </source>
</reference>
<feature type="domain" description="CRC" evidence="5">
    <location>
        <begin position="323"/>
        <end position="435"/>
    </location>
</feature>
<feature type="compositionally biased region" description="Basic and acidic residues" evidence="4">
    <location>
        <begin position="210"/>
        <end position="228"/>
    </location>
</feature>
<comment type="similarity">
    <text evidence="2">Belongs to the lin-54 family.</text>
</comment>
<name>A0A7S0PST3_9CHLO</name>
<sequence>MASTRRTTRATRAANDATNDAPTMDFQRTPERVARASDDVSALLASPFLLFANALSPITPRAHRALDDAALALADDDDDGGDDHGGAGRAPRMLDGDVHTPDGCRRPRGGLQGARTAPAMGCFNSPSRRASDASAMSDVERLALSVDASIRHRSSSTTVGGTTTAGMDARMIRRQLDAEFGGLEMNTLEDDKFMLQNMYDEFDDSVIGVESRENTPSRGSTRRDEASGKRSSATGASVEWTKGFTKTLKNFDVDSPRVGTRSIRRVSYQGSAATMETPVAKASTSRRASGASKNSTTPPSTMSARTPMNAGGFDSACRPMVAERKKCNCKKSKCLKLYCECFAAGVYCKDCSCLTCQNTADNAPLVEKTRHQIELRNPNAFASKILEDDGDDIARHTKGCHCKKSACLKKYCECFQAGVKCQDYCKCEGCKNNVDGPAAGPRGGSATKKAAGAVASVASVASAKNIAKSKKHIKEASAAAANAARAMQDDLHIEDFKLDVLGSPIRSFEHADDLTSEYATLNKSIEQSPLRTLLLSEGVTLSPLFTNNNGFMTGIASPLRVGQMSPLRSSMMSPFTPSMRSGKFSIRPRGGKVPVPLFNDDSSGEFKTPRDVKTNDVFGGKHDGSLRATFTSPIPLSTPDVFE</sequence>
<protein>
    <recommendedName>
        <fullName evidence="5">CRC domain-containing protein</fullName>
    </recommendedName>
</protein>
<feature type="compositionally biased region" description="Low complexity" evidence="4">
    <location>
        <begin position="10"/>
        <end position="21"/>
    </location>
</feature>
<proteinExistence type="inferred from homology"/>
<evidence type="ECO:0000256" key="1">
    <source>
        <dbReference type="ARBA" id="ARBA00004123"/>
    </source>
</evidence>
<accession>A0A7S0PST3</accession>
<evidence type="ECO:0000256" key="3">
    <source>
        <dbReference type="ARBA" id="ARBA00023242"/>
    </source>
</evidence>
<dbReference type="PROSITE" id="PS51634">
    <property type="entry name" value="CRC"/>
    <property type="match status" value="1"/>
</dbReference>
<feature type="region of interest" description="Disordered" evidence="4">
    <location>
        <begin position="75"/>
        <end position="123"/>
    </location>
</feature>
<evidence type="ECO:0000313" key="6">
    <source>
        <dbReference type="EMBL" id="CAD8588961.1"/>
    </source>
</evidence>
<gene>
    <name evidence="6" type="ORF">OMED0929_LOCUS7238</name>
</gene>
<feature type="compositionally biased region" description="Basic and acidic residues" evidence="4">
    <location>
        <begin position="607"/>
        <end position="619"/>
    </location>
</feature>
<organism evidence="6">
    <name type="scientific">Ostreococcus mediterraneus</name>
    <dbReference type="NCBI Taxonomy" id="1486918"/>
    <lineage>
        <taxon>Eukaryota</taxon>
        <taxon>Viridiplantae</taxon>
        <taxon>Chlorophyta</taxon>
        <taxon>Mamiellophyceae</taxon>
        <taxon>Mamiellales</taxon>
        <taxon>Bathycoccaceae</taxon>
        <taxon>Ostreococcus</taxon>
    </lineage>
</organism>
<evidence type="ECO:0000256" key="4">
    <source>
        <dbReference type="SAM" id="MobiDB-lite"/>
    </source>
</evidence>
<dbReference type="SMART" id="SM01114">
    <property type="entry name" value="CXC"/>
    <property type="match status" value="2"/>
</dbReference>
<feature type="compositionally biased region" description="Polar residues" evidence="4">
    <location>
        <begin position="282"/>
        <end position="306"/>
    </location>
</feature>